<comment type="caution">
    <text evidence="1">The sequence shown here is derived from an EMBL/GenBank/DDBJ whole genome shotgun (WGS) entry which is preliminary data.</text>
</comment>
<organism evidence="1 2">
    <name type="scientific">Hafnia paralvei</name>
    <dbReference type="NCBI Taxonomy" id="546367"/>
    <lineage>
        <taxon>Bacteria</taxon>
        <taxon>Pseudomonadati</taxon>
        <taxon>Pseudomonadota</taxon>
        <taxon>Gammaproteobacteria</taxon>
        <taxon>Enterobacterales</taxon>
        <taxon>Hafniaceae</taxon>
        <taxon>Hafnia</taxon>
    </lineage>
</organism>
<reference evidence="1 2" key="1">
    <citation type="submission" date="2019-02" db="EMBL/GenBank/DDBJ databases">
        <title>Comparative genomic analysis of the Hafnia genus genomes.</title>
        <authorList>
            <person name="Zhiqiu Y."/>
            <person name="Chao Y."/>
            <person name="Yuhui D."/>
            <person name="Di H."/>
            <person name="Bin L."/>
        </authorList>
    </citation>
    <scope>NUCLEOTIDE SEQUENCE [LARGE SCALE GENOMIC DNA]</scope>
    <source>
        <strain evidence="1 2">PCM_1194</strain>
    </source>
</reference>
<feature type="non-terminal residue" evidence="1">
    <location>
        <position position="26"/>
    </location>
</feature>
<proteinExistence type="predicted"/>
<name>A0A4Q9F0X1_9GAMM</name>
<dbReference type="AlphaFoldDB" id="A0A4Q9F0X1"/>
<gene>
    <name evidence="1" type="ORF">EYY89_00015</name>
</gene>
<accession>A0A4Q9F0X1</accession>
<sequence>MGTKTKLSAAVLALILGGATADKILD</sequence>
<evidence type="ECO:0000313" key="2">
    <source>
        <dbReference type="Proteomes" id="UP000293380"/>
    </source>
</evidence>
<protein>
    <submittedName>
        <fullName evidence="1">Lysozyme</fullName>
    </submittedName>
</protein>
<dbReference type="EMBL" id="SITD01000002">
    <property type="protein sequence ID" value="TBM33305.1"/>
    <property type="molecule type" value="Genomic_DNA"/>
</dbReference>
<dbReference type="Proteomes" id="UP000293380">
    <property type="component" value="Unassembled WGS sequence"/>
</dbReference>
<evidence type="ECO:0000313" key="1">
    <source>
        <dbReference type="EMBL" id="TBM33305.1"/>
    </source>
</evidence>